<evidence type="ECO:0000313" key="2">
    <source>
        <dbReference type="Proteomes" id="UP001207468"/>
    </source>
</evidence>
<keyword evidence="2" id="KW-1185">Reference proteome</keyword>
<proteinExistence type="predicted"/>
<reference evidence="1" key="1">
    <citation type="submission" date="2021-03" db="EMBL/GenBank/DDBJ databases">
        <title>Evolutionary priming and transition to the ectomycorrhizal habit in an iconic lineage of mushroom-forming fungi: is preadaptation a requirement?</title>
        <authorList>
            <consortium name="DOE Joint Genome Institute"/>
            <person name="Looney B.P."/>
            <person name="Miyauchi S."/>
            <person name="Morin E."/>
            <person name="Drula E."/>
            <person name="Courty P.E."/>
            <person name="Chicoki N."/>
            <person name="Fauchery L."/>
            <person name="Kohler A."/>
            <person name="Kuo A."/>
            <person name="LaButti K."/>
            <person name="Pangilinan J."/>
            <person name="Lipzen A."/>
            <person name="Riley R."/>
            <person name="Andreopoulos W."/>
            <person name="He G."/>
            <person name="Johnson J."/>
            <person name="Barry K.W."/>
            <person name="Grigoriev I.V."/>
            <person name="Nagy L."/>
            <person name="Hibbett D."/>
            <person name="Henrissat B."/>
            <person name="Matheny P.B."/>
            <person name="Labbe J."/>
            <person name="Martin A.F."/>
        </authorList>
    </citation>
    <scope>NUCLEOTIDE SEQUENCE</scope>
    <source>
        <strain evidence="1">BPL698</strain>
    </source>
</reference>
<gene>
    <name evidence="1" type="ORF">F5148DRAFT_1178439</name>
</gene>
<name>A0ACC0UH14_9AGAM</name>
<organism evidence="1 2">
    <name type="scientific">Russula earlei</name>
    <dbReference type="NCBI Taxonomy" id="71964"/>
    <lineage>
        <taxon>Eukaryota</taxon>
        <taxon>Fungi</taxon>
        <taxon>Dikarya</taxon>
        <taxon>Basidiomycota</taxon>
        <taxon>Agaricomycotina</taxon>
        <taxon>Agaricomycetes</taxon>
        <taxon>Russulales</taxon>
        <taxon>Russulaceae</taxon>
        <taxon>Russula</taxon>
    </lineage>
</organism>
<dbReference type="Proteomes" id="UP001207468">
    <property type="component" value="Unassembled WGS sequence"/>
</dbReference>
<accession>A0ACC0UH14</accession>
<evidence type="ECO:0000313" key="1">
    <source>
        <dbReference type="EMBL" id="KAI9510600.1"/>
    </source>
</evidence>
<dbReference type="EMBL" id="JAGFNK010000039">
    <property type="protein sequence ID" value="KAI9510600.1"/>
    <property type="molecule type" value="Genomic_DNA"/>
</dbReference>
<sequence>MAESSFIPYHSVLSHYPFLSGHSLGPQEMPDLKGLRTQAAARRMTANGLENARICQFEVPGGGECRDRSCGDMHLSQFQMEPNGAPYPVTLCSFRHVIILSVRLGPGGGGCMFHR</sequence>
<comment type="caution">
    <text evidence="1">The sequence shown here is derived from an EMBL/GenBank/DDBJ whole genome shotgun (WGS) entry which is preliminary data.</text>
</comment>
<protein>
    <submittedName>
        <fullName evidence="1">Uncharacterized protein</fullName>
    </submittedName>
</protein>